<dbReference type="CDD" id="cd11660">
    <property type="entry name" value="SANT_TRF"/>
    <property type="match status" value="1"/>
</dbReference>
<feature type="region of interest" description="Disordered" evidence="3">
    <location>
        <begin position="448"/>
        <end position="470"/>
    </location>
</feature>
<protein>
    <submittedName>
        <fullName evidence="6">Uncharacterized protein</fullName>
    </submittedName>
</protein>
<dbReference type="Pfam" id="PF00249">
    <property type="entry name" value="Myb_DNA-binding"/>
    <property type="match status" value="1"/>
</dbReference>
<proteinExistence type="predicted"/>
<keyword evidence="2" id="KW-0539">Nucleus</keyword>
<comment type="caution">
    <text evidence="6">The sequence shown here is derived from an EMBL/GenBank/DDBJ whole genome shotgun (WGS) entry which is preliminary data.</text>
</comment>
<dbReference type="PROSITE" id="PS50090">
    <property type="entry name" value="MYB_LIKE"/>
    <property type="match status" value="1"/>
</dbReference>
<evidence type="ECO:0000256" key="1">
    <source>
        <dbReference type="ARBA" id="ARBA00004123"/>
    </source>
</evidence>
<feature type="domain" description="HTH myb-type" evidence="5">
    <location>
        <begin position="462"/>
        <end position="522"/>
    </location>
</feature>
<name>A0AAE1JX81_9FABA</name>
<evidence type="ECO:0000259" key="5">
    <source>
        <dbReference type="PROSITE" id="PS51294"/>
    </source>
</evidence>
<sequence length="522" mass="58203">MEPDIISWILEFLLRSSVPDLLLKKVLKSLPLSRIDSRLWKTLALRSIQSEVAMASFTENSLECLEVIEEIDRLDGIAITQAMKEAYCAVAVECSVRHLGACPDKNTRGSFDDAVNRIWRGRVRQMMEAMALGRRSNLFTPELIGWKDLLESARWDAEVCGRLMNMSTRQNAIDEVRVYLKETWESMGPSFLELADILSQDKGLGSSRGDQVGDAELAANIANEGCDRGVSESVLVSDRMNMCKEGLHCSTNTTQEVLVVSDGSALNNAAICMEKAPVAGGNQESEQLGKRVLPQRINEAIQKGKLPLECNHAVPSTRRGVKIIDAEEEGPPTVCSKNHNASNIQVEKLRKSLMSSSLELRALVKDPLPDALHKSDIVRSELATKGVNQEPPLENQSTVVNVPEQNTCRSLVLYQPINVILKKQSAANCSNVQRPSLMERNSTAHTFEWDDPFNDLPGGSPKKRRRKARWSSEEEDALRDGVKKFGKGNWKPILRFHSEIFAKAGRTEVDLKDKWRNLTRSS</sequence>
<comment type="subcellular location">
    <subcellularLocation>
        <location evidence="1">Nucleus</location>
    </subcellularLocation>
</comment>
<evidence type="ECO:0000259" key="4">
    <source>
        <dbReference type="PROSITE" id="PS50090"/>
    </source>
</evidence>
<dbReference type="SUPFAM" id="SSF46689">
    <property type="entry name" value="Homeodomain-like"/>
    <property type="match status" value="1"/>
</dbReference>
<dbReference type="AlphaFoldDB" id="A0AAE1JX81"/>
<dbReference type="InterPro" id="IPR009057">
    <property type="entry name" value="Homeodomain-like_sf"/>
</dbReference>
<dbReference type="InterPro" id="IPR017930">
    <property type="entry name" value="Myb_dom"/>
</dbReference>
<evidence type="ECO:0000313" key="6">
    <source>
        <dbReference type="EMBL" id="KAK4261019.1"/>
    </source>
</evidence>
<reference evidence="6" key="1">
    <citation type="submission" date="2023-10" db="EMBL/GenBank/DDBJ databases">
        <title>Chromosome-level genome of the transformable northern wattle, Acacia crassicarpa.</title>
        <authorList>
            <person name="Massaro I."/>
            <person name="Sinha N.R."/>
            <person name="Poethig S."/>
            <person name="Leichty A.R."/>
        </authorList>
    </citation>
    <scope>NUCLEOTIDE SEQUENCE</scope>
    <source>
        <strain evidence="6">Acra3RX</strain>
        <tissue evidence="6">Leaf</tissue>
    </source>
</reference>
<dbReference type="PANTHER" id="PTHR46993">
    <property type="entry name" value="MYB TRANSCRIPTION FACTOR"/>
    <property type="match status" value="1"/>
</dbReference>
<dbReference type="PANTHER" id="PTHR46993:SF6">
    <property type="entry name" value="MYB TRANSCRIPTION FACTOR"/>
    <property type="match status" value="1"/>
</dbReference>
<evidence type="ECO:0000256" key="2">
    <source>
        <dbReference type="ARBA" id="ARBA00023242"/>
    </source>
</evidence>
<dbReference type="InterPro" id="IPR001005">
    <property type="entry name" value="SANT/Myb"/>
</dbReference>
<feature type="domain" description="Myb-like" evidence="4">
    <location>
        <begin position="462"/>
        <end position="519"/>
    </location>
</feature>
<dbReference type="Proteomes" id="UP001293593">
    <property type="component" value="Unassembled WGS sequence"/>
</dbReference>
<dbReference type="SMART" id="SM00717">
    <property type="entry name" value="SANT"/>
    <property type="match status" value="1"/>
</dbReference>
<evidence type="ECO:0000313" key="7">
    <source>
        <dbReference type="Proteomes" id="UP001293593"/>
    </source>
</evidence>
<dbReference type="PROSITE" id="PS51294">
    <property type="entry name" value="HTH_MYB"/>
    <property type="match status" value="1"/>
</dbReference>
<organism evidence="6 7">
    <name type="scientific">Acacia crassicarpa</name>
    <name type="common">northern wattle</name>
    <dbReference type="NCBI Taxonomy" id="499986"/>
    <lineage>
        <taxon>Eukaryota</taxon>
        <taxon>Viridiplantae</taxon>
        <taxon>Streptophyta</taxon>
        <taxon>Embryophyta</taxon>
        <taxon>Tracheophyta</taxon>
        <taxon>Spermatophyta</taxon>
        <taxon>Magnoliopsida</taxon>
        <taxon>eudicotyledons</taxon>
        <taxon>Gunneridae</taxon>
        <taxon>Pentapetalae</taxon>
        <taxon>rosids</taxon>
        <taxon>fabids</taxon>
        <taxon>Fabales</taxon>
        <taxon>Fabaceae</taxon>
        <taxon>Caesalpinioideae</taxon>
        <taxon>mimosoid clade</taxon>
        <taxon>Acacieae</taxon>
        <taxon>Acacia</taxon>
    </lineage>
</organism>
<keyword evidence="7" id="KW-1185">Reference proteome</keyword>
<dbReference type="EMBL" id="JAWXYG010000010">
    <property type="protein sequence ID" value="KAK4261019.1"/>
    <property type="molecule type" value="Genomic_DNA"/>
</dbReference>
<accession>A0AAE1JX81</accession>
<dbReference type="GO" id="GO:0005634">
    <property type="term" value="C:nucleus"/>
    <property type="evidence" value="ECO:0007669"/>
    <property type="project" value="UniProtKB-SubCell"/>
</dbReference>
<evidence type="ECO:0000256" key="3">
    <source>
        <dbReference type="SAM" id="MobiDB-lite"/>
    </source>
</evidence>
<gene>
    <name evidence="6" type="ORF">QN277_004073</name>
</gene>
<dbReference type="Gene3D" id="1.10.10.60">
    <property type="entry name" value="Homeodomain-like"/>
    <property type="match status" value="1"/>
</dbReference>